<dbReference type="Gene3D" id="2.120.10.80">
    <property type="entry name" value="Kelch-type beta propeller"/>
    <property type="match status" value="1"/>
</dbReference>
<dbReference type="Proteomes" id="UP000016922">
    <property type="component" value="Unassembled WGS sequence"/>
</dbReference>
<dbReference type="KEGG" id="glz:GLAREA_05304"/>
<reference evidence="3 4" key="1">
    <citation type="journal article" date="2013" name="BMC Genomics">
        <title>Genomics-driven discovery of the pneumocandin biosynthetic gene cluster in the fungus Glarea lozoyensis.</title>
        <authorList>
            <person name="Chen L."/>
            <person name="Yue Q."/>
            <person name="Zhang X."/>
            <person name="Xiang M."/>
            <person name="Wang C."/>
            <person name="Li S."/>
            <person name="Che Y."/>
            <person name="Ortiz-Lopez F.J."/>
            <person name="Bills G.F."/>
            <person name="Liu X."/>
            <person name="An Z."/>
        </authorList>
    </citation>
    <scope>NUCLEOTIDE SEQUENCE [LARGE SCALE GENOMIC DNA]</scope>
    <source>
        <strain evidence="4">ATCC 20868 / MF5171</strain>
    </source>
</reference>
<feature type="signal peptide" evidence="2">
    <location>
        <begin position="1"/>
        <end position="22"/>
    </location>
</feature>
<organism evidence="3 4">
    <name type="scientific">Glarea lozoyensis (strain ATCC 20868 / MF5171)</name>
    <dbReference type="NCBI Taxonomy" id="1116229"/>
    <lineage>
        <taxon>Eukaryota</taxon>
        <taxon>Fungi</taxon>
        <taxon>Dikarya</taxon>
        <taxon>Ascomycota</taxon>
        <taxon>Pezizomycotina</taxon>
        <taxon>Leotiomycetes</taxon>
        <taxon>Helotiales</taxon>
        <taxon>Helotiaceae</taxon>
        <taxon>Glarea</taxon>
    </lineage>
</organism>
<feature type="chain" id="PRO_5004508614" evidence="2">
    <location>
        <begin position="23"/>
        <end position="691"/>
    </location>
</feature>
<sequence>MLVRTSWIFLNVAFILLGVIDASFLPQKLNSWFWQSSVVAKGWLFIDGGEIVAQFSGNSSGSSSVWNQQTIAIDLSKSWKTTDLSPVLTNKSSSVPIARRPDMWYDEAADLVYSMGGWQYNFSGPFYLDNPPVDLWGFKPSSDGSVTWQRQPWSSDPSSNRLAVNVFGSLNANSPKAHYSLGGSTITNPHVAFTGEEPVRELVTYDSQNKTWSSTIMPDNTFQYGEGQYIDTYGEEGVIIYFGGLGNTIKDLTTILIYDIHTRVFYRQNTTNAPINRIFFCSVGAKAAGNDSYEIFITGGSVKNSSGVPKNNLLPEERESLRSIYILTIPAFTWVKAPNPDPTWRSSHSCKNLNERQMIVIGGTQEDAPLAMEPRPNAIGIYDLVNLNWTDTYNPDAKPYTRASVVQDVYTNTSGQPSIWGDAALPGIFKVRAIQPTPTTSTIPVATGSPTLLSTSTAIPPPTKPQTNLMTIILASTLSATFTIALILILTIYLCKRSIALRRAENAIAALANSSKVPSSTNFYASENGSLPAEVHADRIWTEMLTTANYHEVEDNRVVPIWEIDGQERSWNGKEWIRRGSRADSASVYSVESRQTAGVFDFAHASSIHDSPTLRSPVIPLPSPVIPSPVHGSPSMKSMKSMRAPSVRSNVEDSLEWRRENYSERPQMRMPIPVSMPQRPVLNVVTNGDWI</sequence>
<gene>
    <name evidence="3" type="ORF">GLAREA_05304</name>
</gene>
<dbReference type="AlphaFoldDB" id="S3DVJ4"/>
<evidence type="ECO:0000313" key="3">
    <source>
        <dbReference type="EMBL" id="EPE35966.1"/>
    </source>
</evidence>
<evidence type="ECO:0000256" key="1">
    <source>
        <dbReference type="SAM" id="Phobius"/>
    </source>
</evidence>
<keyword evidence="1" id="KW-0472">Membrane</keyword>
<dbReference type="RefSeq" id="XP_008076784.1">
    <property type="nucleotide sequence ID" value="XM_008078593.1"/>
</dbReference>
<keyword evidence="4" id="KW-1185">Reference proteome</keyword>
<dbReference type="GeneID" id="19464358"/>
<dbReference type="EMBL" id="KE145353">
    <property type="protein sequence ID" value="EPE35966.1"/>
    <property type="molecule type" value="Genomic_DNA"/>
</dbReference>
<proteinExistence type="predicted"/>
<feature type="transmembrane region" description="Helical" evidence="1">
    <location>
        <begin position="469"/>
        <end position="495"/>
    </location>
</feature>
<dbReference type="SUPFAM" id="SSF117281">
    <property type="entry name" value="Kelch motif"/>
    <property type="match status" value="1"/>
</dbReference>
<dbReference type="HOGENOM" id="CLU_012508_3_0_1"/>
<dbReference type="STRING" id="1116229.S3DVJ4"/>
<evidence type="ECO:0000313" key="4">
    <source>
        <dbReference type="Proteomes" id="UP000016922"/>
    </source>
</evidence>
<dbReference type="InterPro" id="IPR015915">
    <property type="entry name" value="Kelch-typ_b-propeller"/>
</dbReference>
<dbReference type="OMA" id="TANYHEV"/>
<protein>
    <submittedName>
        <fullName evidence="3">Kelch motif</fullName>
    </submittedName>
</protein>
<name>S3DVJ4_GLAL2</name>
<keyword evidence="1" id="KW-1133">Transmembrane helix</keyword>
<accession>S3DVJ4</accession>
<dbReference type="OrthoDB" id="10251809at2759"/>
<keyword evidence="1" id="KW-0812">Transmembrane</keyword>
<evidence type="ECO:0000256" key="2">
    <source>
        <dbReference type="SAM" id="SignalP"/>
    </source>
</evidence>
<keyword evidence="2" id="KW-0732">Signal</keyword>